<proteinExistence type="inferred from homology"/>
<organism evidence="7 8">
    <name type="scientific">Eiseniibacteriota bacterium</name>
    <dbReference type="NCBI Taxonomy" id="2212470"/>
    <lineage>
        <taxon>Bacteria</taxon>
        <taxon>Candidatus Eiseniibacteriota</taxon>
    </lineage>
</organism>
<dbReference type="InterPro" id="IPR010023">
    <property type="entry name" value="KdsC_fam"/>
</dbReference>
<dbReference type="SFLD" id="SFLDG01136">
    <property type="entry name" value="C1.6:_Phosphoserine_Phosphatas"/>
    <property type="match status" value="1"/>
</dbReference>
<dbReference type="SUPFAM" id="SSF56784">
    <property type="entry name" value="HAD-like"/>
    <property type="match status" value="1"/>
</dbReference>
<comment type="cofactor">
    <cofactor evidence="1">
        <name>Mg(2+)</name>
        <dbReference type="ChEBI" id="CHEBI:18420"/>
    </cofactor>
</comment>
<evidence type="ECO:0000313" key="7">
    <source>
        <dbReference type="EMBL" id="MBI5169044.1"/>
    </source>
</evidence>
<dbReference type="EMBL" id="JACRIW010000041">
    <property type="protein sequence ID" value="MBI5169044.1"/>
    <property type="molecule type" value="Genomic_DNA"/>
</dbReference>
<comment type="subunit">
    <text evidence="3">Homotetramer.</text>
</comment>
<dbReference type="Gene3D" id="3.40.50.1000">
    <property type="entry name" value="HAD superfamily/HAD-like"/>
    <property type="match status" value="1"/>
</dbReference>
<protein>
    <submittedName>
        <fullName evidence="7">HAD hydrolase family protein</fullName>
    </submittedName>
</protein>
<dbReference type="GO" id="GO:0016788">
    <property type="term" value="F:hydrolase activity, acting on ester bonds"/>
    <property type="evidence" value="ECO:0007669"/>
    <property type="project" value="InterPro"/>
</dbReference>
<evidence type="ECO:0000313" key="8">
    <source>
        <dbReference type="Proteomes" id="UP000696931"/>
    </source>
</evidence>
<dbReference type="SFLD" id="SFLDG01138">
    <property type="entry name" value="C1.6.2:_Deoxy-d-mannose-octulo"/>
    <property type="match status" value="1"/>
</dbReference>
<reference evidence="7" key="1">
    <citation type="submission" date="2020-07" db="EMBL/GenBank/DDBJ databases">
        <title>Huge and variable diversity of episymbiotic CPR bacteria and DPANN archaea in groundwater ecosystems.</title>
        <authorList>
            <person name="He C.Y."/>
            <person name="Keren R."/>
            <person name="Whittaker M."/>
            <person name="Farag I.F."/>
            <person name="Doudna J."/>
            <person name="Cate J.H.D."/>
            <person name="Banfield J.F."/>
        </authorList>
    </citation>
    <scope>NUCLEOTIDE SEQUENCE</scope>
    <source>
        <strain evidence="7">NC_groundwater_1813_Pr3_B-0.1um_71_17</strain>
    </source>
</reference>
<evidence type="ECO:0000256" key="3">
    <source>
        <dbReference type="ARBA" id="ARBA00011881"/>
    </source>
</evidence>
<evidence type="ECO:0000256" key="6">
    <source>
        <dbReference type="ARBA" id="ARBA00022842"/>
    </source>
</evidence>
<dbReference type="PANTHER" id="PTHR21485:SF3">
    <property type="entry name" value="N-ACYLNEURAMINATE CYTIDYLYLTRANSFERASE"/>
    <property type="match status" value="1"/>
</dbReference>
<dbReference type="Proteomes" id="UP000696931">
    <property type="component" value="Unassembled WGS sequence"/>
</dbReference>
<dbReference type="AlphaFoldDB" id="A0A933SFK4"/>
<dbReference type="PANTHER" id="PTHR21485">
    <property type="entry name" value="HAD SUPERFAMILY MEMBERS CMAS AND KDSC"/>
    <property type="match status" value="1"/>
</dbReference>
<keyword evidence="4" id="KW-0479">Metal-binding</keyword>
<dbReference type="NCBIfam" id="TIGR01670">
    <property type="entry name" value="KdsC-phosphatas"/>
    <property type="match status" value="1"/>
</dbReference>
<gene>
    <name evidence="7" type="ORF">HZA61_06125</name>
</gene>
<evidence type="ECO:0000256" key="4">
    <source>
        <dbReference type="ARBA" id="ARBA00022723"/>
    </source>
</evidence>
<comment type="similarity">
    <text evidence="2">Belongs to the KdsC family.</text>
</comment>
<dbReference type="InterPro" id="IPR050793">
    <property type="entry name" value="CMP-NeuNAc_synthase"/>
</dbReference>
<dbReference type="InterPro" id="IPR036412">
    <property type="entry name" value="HAD-like_sf"/>
</dbReference>
<evidence type="ECO:0000256" key="5">
    <source>
        <dbReference type="ARBA" id="ARBA00022801"/>
    </source>
</evidence>
<evidence type="ECO:0000256" key="1">
    <source>
        <dbReference type="ARBA" id="ARBA00001946"/>
    </source>
</evidence>
<comment type="caution">
    <text evidence="7">The sequence shown here is derived from an EMBL/GenBank/DDBJ whole genome shotgun (WGS) entry which is preliminary data.</text>
</comment>
<keyword evidence="6" id="KW-0460">Magnesium</keyword>
<dbReference type="Pfam" id="PF08282">
    <property type="entry name" value="Hydrolase_3"/>
    <property type="match status" value="1"/>
</dbReference>
<dbReference type="SFLD" id="SFLDS00003">
    <property type="entry name" value="Haloacid_Dehalogenase"/>
    <property type="match status" value="1"/>
</dbReference>
<dbReference type="GO" id="GO:0008781">
    <property type="term" value="F:N-acylneuraminate cytidylyltransferase activity"/>
    <property type="evidence" value="ECO:0007669"/>
    <property type="project" value="TreeGrafter"/>
</dbReference>
<name>A0A933SFK4_UNCEI</name>
<keyword evidence="5 7" id="KW-0378">Hydrolase</keyword>
<sequence>MADAPFAHPVRILFLDVDGTMTNGVIGFTKEGDYRSFWVRDGIALEWARSLGVLPVAISGRHSLAVEARMHDLKLEHYLGARDKVAIAEKILAREQARWEECVMVGDDLPDVPMLRRVGWPVAVADACPDILPYAKTVTKARAGFGAVREVVETVLRHNGVWDEVLRRYEAGSR</sequence>
<dbReference type="GO" id="GO:0046872">
    <property type="term" value="F:metal ion binding"/>
    <property type="evidence" value="ECO:0007669"/>
    <property type="project" value="UniProtKB-KW"/>
</dbReference>
<dbReference type="InterPro" id="IPR023214">
    <property type="entry name" value="HAD_sf"/>
</dbReference>
<evidence type="ECO:0000256" key="2">
    <source>
        <dbReference type="ARBA" id="ARBA00005893"/>
    </source>
</evidence>
<accession>A0A933SFK4</accession>